<organism evidence="2 3">
    <name type="scientific">Colletotrichum orchidophilum</name>
    <dbReference type="NCBI Taxonomy" id="1209926"/>
    <lineage>
        <taxon>Eukaryota</taxon>
        <taxon>Fungi</taxon>
        <taxon>Dikarya</taxon>
        <taxon>Ascomycota</taxon>
        <taxon>Pezizomycotina</taxon>
        <taxon>Sordariomycetes</taxon>
        <taxon>Hypocreomycetidae</taxon>
        <taxon>Glomerellales</taxon>
        <taxon>Glomerellaceae</taxon>
        <taxon>Colletotrichum</taxon>
    </lineage>
</organism>
<keyword evidence="3" id="KW-1185">Reference proteome</keyword>
<dbReference type="STRING" id="1209926.A0A1G4B450"/>
<dbReference type="EMBL" id="MJBS01000074">
    <property type="protein sequence ID" value="OHE96103.1"/>
    <property type="molecule type" value="Genomic_DNA"/>
</dbReference>
<dbReference type="RefSeq" id="XP_022473264.1">
    <property type="nucleotide sequence ID" value="XM_022620270.1"/>
</dbReference>
<dbReference type="GeneID" id="34561780"/>
<feature type="chain" id="PRO_5009602441" evidence="1">
    <location>
        <begin position="19"/>
        <end position="119"/>
    </location>
</feature>
<evidence type="ECO:0000256" key="1">
    <source>
        <dbReference type="SAM" id="SignalP"/>
    </source>
</evidence>
<gene>
    <name evidence="2" type="ORF">CORC01_08640</name>
</gene>
<protein>
    <submittedName>
        <fullName evidence="2">Uncharacterized protein</fullName>
    </submittedName>
</protein>
<reference evidence="2 3" key="1">
    <citation type="submission" date="2016-09" db="EMBL/GenBank/DDBJ databases">
        <authorList>
            <person name="Capua I."/>
            <person name="De Benedictis P."/>
            <person name="Joannis T."/>
            <person name="Lombin L.H."/>
            <person name="Cattoli G."/>
        </authorList>
    </citation>
    <scope>NUCLEOTIDE SEQUENCE [LARGE SCALE GENOMIC DNA]</scope>
    <source>
        <strain evidence="2 3">IMI 309357</strain>
    </source>
</reference>
<keyword evidence="1" id="KW-0732">Signal</keyword>
<accession>A0A1G4B450</accession>
<evidence type="ECO:0000313" key="3">
    <source>
        <dbReference type="Proteomes" id="UP000176998"/>
    </source>
</evidence>
<evidence type="ECO:0000313" key="2">
    <source>
        <dbReference type="EMBL" id="OHE96103.1"/>
    </source>
</evidence>
<name>A0A1G4B450_9PEZI</name>
<dbReference type="AlphaFoldDB" id="A0A1G4B450"/>
<dbReference type="Proteomes" id="UP000176998">
    <property type="component" value="Unassembled WGS sequence"/>
</dbReference>
<dbReference type="OrthoDB" id="2910287at2759"/>
<proteinExistence type="predicted"/>
<comment type="caution">
    <text evidence="2">The sequence shown here is derived from an EMBL/GenBank/DDBJ whole genome shotgun (WGS) entry which is preliminary data.</text>
</comment>
<feature type="signal peptide" evidence="1">
    <location>
        <begin position="1"/>
        <end position="18"/>
    </location>
</feature>
<sequence>MRFSVASGLAFIASQVTANPVPAVEVASVPALPTQLEYINFDDIPWANTTDEHVPLSKRTVGGIYICTDFNWGGTCGYKVQPLGVCIVLTSPWLNSISSIGPDPGTLVRTELRFRLLKD</sequence>